<dbReference type="InterPro" id="IPR036691">
    <property type="entry name" value="Endo/exonu/phosph_ase_sf"/>
</dbReference>
<dbReference type="KEGG" id="jre:109003944"/>
<dbReference type="Gene3D" id="3.60.10.10">
    <property type="entry name" value="Endonuclease/exonuclease/phosphatase"/>
    <property type="match status" value="1"/>
</dbReference>
<keyword evidence="1" id="KW-1185">Reference proteome</keyword>
<dbReference type="OrthoDB" id="1748430at2759"/>
<dbReference type="GeneID" id="109003944"/>
<dbReference type="AlphaFoldDB" id="A0A2I4G1R6"/>
<dbReference type="PANTHER" id="PTHR33710">
    <property type="entry name" value="BNAC02G09200D PROTEIN"/>
    <property type="match status" value="1"/>
</dbReference>
<dbReference type="RefSeq" id="XP_018837838.1">
    <property type="nucleotide sequence ID" value="XM_018982293.1"/>
</dbReference>
<dbReference type="PANTHER" id="PTHR33710:SF13">
    <property type="entry name" value="ENDONUCLEASE_EXONUCLEASE_PHOSPHATASE FAMILY PROTEIN"/>
    <property type="match status" value="1"/>
</dbReference>
<proteinExistence type="predicted"/>
<accession>A0A2I4G1R6</accession>
<dbReference type="Proteomes" id="UP000235220">
    <property type="component" value="Chromosome 13"/>
</dbReference>
<dbReference type="Gramene" id="Jr13_22220_p1">
    <property type="protein sequence ID" value="cds.Jr13_22220_p1"/>
    <property type="gene ID" value="Jr13_22220"/>
</dbReference>
<organism evidence="1 2">
    <name type="scientific">Juglans regia</name>
    <name type="common">English walnut</name>
    <dbReference type="NCBI Taxonomy" id="51240"/>
    <lineage>
        <taxon>Eukaryota</taxon>
        <taxon>Viridiplantae</taxon>
        <taxon>Streptophyta</taxon>
        <taxon>Embryophyta</taxon>
        <taxon>Tracheophyta</taxon>
        <taxon>Spermatophyta</taxon>
        <taxon>Magnoliopsida</taxon>
        <taxon>eudicotyledons</taxon>
        <taxon>Gunneridae</taxon>
        <taxon>Pentapetalae</taxon>
        <taxon>rosids</taxon>
        <taxon>fabids</taxon>
        <taxon>Fagales</taxon>
        <taxon>Juglandaceae</taxon>
        <taxon>Juglans</taxon>
    </lineage>
</organism>
<gene>
    <name evidence="2" type="primary">LOC109003944</name>
</gene>
<reference evidence="2" key="1">
    <citation type="submission" date="2025-08" db="UniProtKB">
        <authorList>
            <consortium name="RefSeq"/>
        </authorList>
    </citation>
    <scope>IDENTIFICATION</scope>
    <source>
        <tissue evidence="2">Leaves</tissue>
    </source>
</reference>
<sequence>MSDQALAGWFVCGNVRVLAVFVYASCFRRKRLELWDFLRALDAGTCPFFVGDDVNIVRNNDEKVGGLLRPYRPELEFNHCIHDCGLIDIPSDGNKFSWRNGRQGGRHIWAKLDCILVSSSFLNSFGEARMEFLLWTSSDHCPMLLFLKRERRGDIRYFRFQGMWGTHEGFLPLAREVWNQSLEGSPMVKLAKRLKLLKAMLWKWNFETFGRVDLELVKVGNRLVELKDLLAAEFTQEREVDVLACKQQHLQWLKREEMLGRQKSHIRWLKEGDSNSGFFHTSMWVKKKNLLVKHMVLENGSELGSADVVHAEAVWFYQELLSTSAVAFDEKQLCLLTPTVSVQENEMLCAPPTMEDVKIAALWSIP</sequence>
<dbReference type="SUPFAM" id="SSF56219">
    <property type="entry name" value="DNase I-like"/>
    <property type="match status" value="1"/>
</dbReference>
<name>A0A2I4G1R6_JUGRE</name>
<protein>
    <submittedName>
        <fullName evidence="2">Uncharacterized protein LOC109003944</fullName>
    </submittedName>
</protein>
<evidence type="ECO:0000313" key="2">
    <source>
        <dbReference type="RefSeq" id="XP_018837838.1"/>
    </source>
</evidence>
<evidence type="ECO:0000313" key="1">
    <source>
        <dbReference type="Proteomes" id="UP000235220"/>
    </source>
</evidence>